<accession>A0ABM0M552</accession>
<name>A0ABM0M552_SACKO</name>
<reference evidence="6" key="1">
    <citation type="submission" date="2025-08" db="UniProtKB">
        <authorList>
            <consortium name="RefSeq"/>
        </authorList>
    </citation>
    <scope>IDENTIFICATION</scope>
    <source>
        <tissue evidence="6">Testes</tissue>
    </source>
</reference>
<dbReference type="Gene3D" id="1.10.437.10">
    <property type="entry name" value="Blc2-like"/>
    <property type="match status" value="1"/>
</dbReference>
<evidence type="ECO:0000256" key="3">
    <source>
        <dbReference type="SAM" id="MobiDB-lite"/>
    </source>
</evidence>
<evidence type="ECO:0000256" key="2">
    <source>
        <dbReference type="ARBA" id="ARBA00022703"/>
    </source>
</evidence>
<feature type="compositionally biased region" description="Basic and acidic residues" evidence="3">
    <location>
        <begin position="91"/>
        <end position="106"/>
    </location>
</feature>
<evidence type="ECO:0000259" key="4">
    <source>
        <dbReference type="Pfam" id="PF00452"/>
    </source>
</evidence>
<dbReference type="InterPro" id="IPR042398">
    <property type="entry name" value="BCL2L13"/>
</dbReference>
<dbReference type="Proteomes" id="UP000694865">
    <property type="component" value="Unplaced"/>
</dbReference>
<feature type="compositionally biased region" description="Polar residues" evidence="3">
    <location>
        <begin position="132"/>
        <end position="142"/>
    </location>
</feature>
<dbReference type="SUPFAM" id="SSF56854">
    <property type="entry name" value="Bcl-2 inhibitors of programmed cell death"/>
    <property type="match status" value="1"/>
</dbReference>
<dbReference type="PANTHER" id="PTHR15758:SF2">
    <property type="entry name" value="BCL-2-LIKE PROTEIN 13"/>
    <property type="match status" value="1"/>
</dbReference>
<feature type="compositionally biased region" description="Acidic residues" evidence="3">
    <location>
        <begin position="45"/>
        <end position="58"/>
    </location>
</feature>
<dbReference type="GeneID" id="102806775"/>
<dbReference type="InterPro" id="IPR002475">
    <property type="entry name" value="Bcl2-like"/>
</dbReference>
<feature type="region of interest" description="Disordered" evidence="3">
    <location>
        <begin position="121"/>
        <end position="142"/>
    </location>
</feature>
<evidence type="ECO:0000313" key="6">
    <source>
        <dbReference type="RefSeq" id="XP_006815143.1"/>
    </source>
</evidence>
<dbReference type="PANTHER" id="PTHR15758">
    <property type="entry name" value="BCL-2-LIKE PROTEIN 13"/>
    <property type="match status" value="1"/>
</dbReference>
<comment type="similarity">
    <text evidence="1">Belongs to the Bcl-2 family.</text>
</comment>
<dbReference type="InterPro" id="IPR046371">
    <property type="entry name" value="Bcl-2_BH1-3"/>
</dbReference>
<proteinExistence type="inferred from homology"/>
<evidence type="ECO:0000256" key="1">
    <source>
        <dbReference type="ARBA" id="ARBA00009458"/>
    </source>
</evidence>
<protein>
    <submittedName>
        <fullName evidence="6">Uncharacterized protein LOC102806775</fullName>
    </submittedName>
</protein>
<dbReference type="Pfam" id="PF00452">
    <property type="entry name" value="Bcl-2"/>
    <property type="match status" value="1"/>
</dbReference>
<feature type="domain" description="Bcl-2 Bcl-2 homology region 1-3" evidence="4">
    <location>
        <begin position="233"/>
        <end position="332"/>
    </location>
</feature>
<feature type="region of interest" description="Disordered" evidence="3">
    <location>
        <begin position="40"/>
        <end position="106"/>
    </location>
</feature>
<organism evidence="5 6">
    <name type="scientific">Saccoglossus kowalevskii</name>
    <name type="common">Acorn worm</name>
    <dbReference type="NCBI Taxonomy" id="10224"/>
    <lineage>
        <taxon>Eukaryota</taxon>
        <taxon>Metazoa</taxon>
        <taxon>Hemichordata</taxon>
        <taxon>Enteropneusta</taxon>
        <taxon>Harrimaniidae</taxon>
        <taxon>Saccoglossus</taxon>
    </lineage>
</organism>
<dbReference type="InterPro" id="IPR036834">
    <property type="entry name" value="Bcl-2-like_sf"/>
</dbReference>
<evidence type="ECO:0000313" key="5">
    <source>
        <dbReference type="Proteomes" id="UP000694865"/>
    </source>
</evidence>
<dbReference type="RefSeq" id="XP_006815143.1">
    <property type="nucleotide sequence ID" value="XM_006815080.1"/>
</dbReference>
<sequence length="349" mass="39031">MANVDAFEDVSLETGDFEEFHYETQYVVLNYLGMVPPVLELGSQDGDESDGDKPDDEDYTTKSSAVGTEKSHQEDQRSPSTPDSQLLVGRLELEEPKMTSEEELVRSEIEESYLTHYNADESEAEQCGVSPSLESSAGSSNVSHGTPILIVEQYMESIQCYHRERLERRSNNTNLTTLVMPLREEVCHHLDTLDERRGCVSPRIWALSPSLDTQEPPPPPSPEAIIASRIAAIGDQIMLEHQNHTELNSAVKKLLGHNGTLDYNAFKEVAKDMIDTEEPSSGWHQIASVLNFSRHVALSLMRKGQRIGQLTEYSVKLIEENMANFIVDQGGWEAVSRINIEDYSSSDLS</sequence>
<keyword evidence="2" id="KW-0053">Apoptosis</keyword>
<gene>
    <name evidence="6" type="primary">LOC102806775</name>
</gene>
<keyword evidence="5" id="KW-1185">Reference proteome</keyword>
<dbReference type="PROSITE" id="PS50062">
    <property type="entry name" value="BCL2_FAMILY"/>
    <property type="match status" value="1"/>
</dbReference>